<comment type="caution">
    <text evidence="2">The sequence shown here is derived from an EMBL/GenBank/DDBJ whole genome shotgun (WGS) entry which is preliminary data.</text>
</comment>
<evidence type="ECO:0000313" key="3">
    <source>
        <dbReference type="Proteomes" id="UP000262969"/>
    </source>
</evidence>
<organism evidence="2 3">
    <name type="scientific">Lachnoclostridium phytofermentans</name>
    <dbReference type="NCBI Taxonomy" id="66219"/>
    <lineage>
        <taxon>Bacteria</taxon>
        <taxon>Bacillati</taxon>
        <taxon>Bacillota</taxon>
        <taxon>Clostridia</taxon>
        <taxon>Lachnospirales</taxon>
        <taxon>Lachnospiraceae</taxon>
    </lineage>
</organism>
<proteinExistence type="predicted"/>
<dbReference type="EMBL" id="DPVV01000256">
    <property type="protein sequence ID" value="HCL02297.1"/>
    <property type="molecule type" value="Genomic_DNA"/>
</dbReference>
<name>A0A3D2X6F2_9FIRM</name>
<accession>A0A3D2X6F2</accession>
<feature type="transmembrane region" description="Helical" evidence="1">
    <location>
        <begin position="48"/>
        <end position="69"/>
    </location>
</feature>
<gene>
    <name evidence="2" type="ORF">DHW61_07765</name>
</gene>
<keyword evidence="1" id="KW-1133">Transmembrane helix</keyword>
<dbReference type="Proteomes" id="UP000262969">
    <property type="component" value="Unassembled WGS sequence"/>
</dbReference>
<keyword evidence="1" id="KW-0812">Transmembrane</keyword>
<evidence type="ECO:0000313" key="2">
    <source>
        <dbReference type="EMBL" id="HCL02297.1"/>
    </source>
</evidence>
<keyword evidence="1" id="KW-0472">Membrane</keyword>
<evidence type="ECO:0000256" key="1">
    <source>
        <dbReference type="SAM" id="Phobius"/>
    </source>
</evidence>
<reference evidence="2 3" key="1">
    <citation type="journal article" date="2018" name="Nat. Biotechnol.">
        <title>A standardized bacterial taxonomy based on genome phylogeny substantially revises the tree of life.</title>
        <authorList>
            <person name="Parks D.H."/>
            <person name="Chuvochina M."/>
            <person name="Waite D.W."/>
            <person name="Rinke C."/>
            <person name="Skarshewski A."/>
            <person name="Chaumeil P.A."/>
            <person name="Hugenholtz P."/>
        </authorList>
    </citation>
    <scope>NUCLEOTIDE SEQUENCE [LARGE SCALE GENOMIC DNA]</scope>
    <source>
        <strain evidence="2">UBA11728</strain>
    </source>
</reference>
<dbReference type="AlphaFoldDB" id="A0A3D2X6F2"/>
<protein>
    <submittedName>
        <fullName evidence="2">Uncharacterized protein</fullName>
    </submittedName>
</protein>
<sequence length="116" mass="13154">MEKYIKSFSKALVILTVIFFLSFFGGANAEKIGMPNFIFQVCVISANALMFVIPLVYVVIFGIGMTTLFRKVLNNTTRAVVKKVEEKFPILWFIVSFVCFILYFMFVNVIFALPGA</sequence>
<feature type="transmembrane region" description="Helical" evidence="1">
    <location>
        <begin position="90"/>
        <end position="113"/>
    </location>
</feature>